<comment type="caution">
    <text evidence="2">The sequence shown here is derived from an EMBL/GenBank/DDBJ whole genome shotgun (WGS) entry which is preliminary data.</text>
</comment>
<dbReference type="InterPro" id="IPR014729">
    <property type="entry name" value="Rossmann-like_a/b/a_fold"/>
</dbReference>
<keyword evidence="1" id="KW-0671">Queuosine biosynthesis</keyword>
<dbReference type="SUPFAM" id="SSF52402">
    <property type="entry name" value="Adenine nucleotide alpha hydrolases-like"/>
    <property type="match status" value="1"/>
</dbReference>
<dbReference type="Pfam" id="PF06508">
    <property type="entry name" value="QueC"/>
    <property type="match status" value="1"/>
</dbReference>
<dbReference type="Proteomes" id="UP000248887">
    <property type="component" value="Unassembled WGS sequence"/>
</dbReference>
<gene>
    <name evidence="2" type="ORF">DI549_16160</name>
</gene>
<dbReference type="EMBL" id="QFQD01000057">
    <property type="protein sequence ID" value="PZQ80758.1"/>
    <property type="molecule type" value="Genomic_DNA"/>
</dbReference>
<dbReference type="GO" id="GO:0008616">
    <property type="term" value="P:tRNA queuosine(34) biosynthetic process"/>
    <property type="evidence" value="ECO:0007669"/>
    <property type="project" value="UniProtKB-KW"/>
</dbReference>
<evidence type="ECO:0008006" key="4">
    <source>
        <dbReference type="Google" id="ProtNLM"/>
    </source>
</evidence>
<protein>
    <recommendedName>
        <fullName evidence="4">ATPase</fullName>
    </recommendedName>
</protein>
<evidence type="ECO:0000313" key="3">
    <source>
        <dbReference type="Proteomes" id="UP000248887"/>
    </source>
</evidence>
<proteinExistence type="predicted"/>
<organism evidence="2 3">
    <name type="scientific">Ancylobacter novellus</name>
    <name type="common">Thiobacillus novellus</name>
    <dbReference type="NCBI Taxonomy" id="921"/>
    <lineage>
        <taxon>Bacteria</taxon>
        <taxon>Pseudomonadati</taxon>
        <taxon>Pseudomonadota</taxon>
        <taxon>Alphaproteobacteria</taxon>
        <taxon>Hyphomicrobiales</taxon>
        <taxon>Xanthobacteraceae</taxon>
        <taxon>Ancylobacter</taxon>
    </lineage>
</organism>
<sequence>MLDKRLFVIEKGQKPGRTLPKDAATAEIGRHIRFNAAVLDTFDVKGCEPLHYDMLVVCAAVEFADRRWKRPLGWRRVLDVTVPVMDLKSWQRPEVLKSLHGVLNHLTGDTWQFTFVQAKNLSPIGSRQMPLDFGKTKTFAIAYSDGLDSRAVSALSGDEAEALCIRVAGNRQRRKNGDSFFTQIPFKVKGYRGNESSFRSRGFQFAAVTAIAAQLSSVSRVVVPESGQGALGPVLLPLHNIYADYRNHPTFFRKMEVFIKALLGHRLRFEQPRLWSTKGQTLRAFLGIAGKSEQHLTSTHSCWQTRRVVNVGGRRQCGLCAACLLRRLSLHAAGVNETPGTYVVSDLAASGSGDALSAIPQKADRDIMVEYGSVGARHLQHLAELSGLPDDALRVHASQIAAATGEIYEETLNKLRTMLVTHAEEWRAFLSAQGGKSFLKSWMDGGRYGRSE</sequence>
<evidence type="ECO:0000313" key="2">
    <source>
        <dbReference type="EMBL" id="PZQ80758.1"/>
    </source>
</evidence>
<name>A0A2W5QU93_ANCNO</name>
<evidence type="ECO:0000256" key="1">
    <source>
        <dbReference type="ARBA" id="ARBA00022785"/>
    </source>
</evidence>
<dbReference type="AlphaFoldDB" id="A0A2W5QU93"/>
<accession>A0A2W5QU93</accession>
<dbReference type="Gene3D" id="3.40.50.620">
    <property type="entry name" value="HUPs"/>
    <property type="match status" value="1"/>
</dbReference>
<dbReference type="InterPro" id="IPR018317">
    <property type="entry name" value="QueC"/>
</dbReference>
<reference evidence="2 3" key="1">
    <citation type="submission" date="2017-08" db="EMBL/GenBank/DDBJ databases">
        <title>Infants hospitalized years apart are colonized by the same room-sourced microbial strains.</title>
        <authorList>
            <person name="Brooks B."/>
            <person name="Olm M.R."/>
            <person name="Firek B.A."/>
            <person name="Baker R."/>
            <person name="Thomas B.C."/>
            <person name="Morowitz M.J."/>
            <person name="Banfield J.F."/>
        </authorList>
    </citation>
    <scope>NUCLEOTIDE SEQUENCE [LARGE SCALE GENOMIC DNA]</scope>
    <source>
        <strain evidence="2">S2_005_001_R2_27</strain>
    </source>
</reference>